<accession>A0A1Y2IW52</accession>
<evidence type="ECO:0000313" key="2">
    <source>
        <dbReference type="EMBL" id="OSD04893.1"/>
    </source>
</evidence>
<dbReference type="EMBL" id="KZ084095">
    <property type="protein sequence ID" value="OSD04893.1"/>
    <property type="molecule type" value="Genomic_DNA"/>
</dbReference>
<proteinExistence type="predicted"/>
<feature type="compositionally biased region" description="Pro residues" evidence="1">
    <location>
        <begin position="1"/>
        <end position="10"/>
    </location>
</feature>
<dbReference type="OrthoDB" id="2757435at2759"/>
<evidence type="ECO:0000313" key="3">
    <source>
        <dbReference type="Proteomes" id="UP000193067"/>
    </source>
</evidence>
<dbReference type="Proteomes" id="UP000193067">
    <property type="component" value="Unassembled WGS sequence"/>
</dbReference>
<feature type="region of interest" description="Disordered" evidence="1">
    <location>
        <begin position="1"/>
        <end position="25"/>
    </location>
</feature>
<gene>
    <name evidence="2" type="ORF">PYCCODRAFT_1486444</name>
</gene>
<evidence type="ECO:0000256" key="1">
    <source>
        <dbReference type="SAM" id="MobiDB-lite"/>
    </source>
</evidence>
<dbReference type="AlphaFoldDB" id="A0A1Y2IW52"/>
<reference evidence="2 3" key="1">
    <citation type="journal article" date="2015" name="Biotechnol. Biofuels">
        <title>Enhanced degradation of softwood versus hardwood by the white-rot fungus Pycnoporus coccineus.</title>
        <authorList>
            <person name="Couturier M."/>
            <person name="Navarro D."/>
            <person name="Chevret D."/>
            <person name="Henrissat B."/>
            <person name="Piumi F."/>
            <person name="Ruiz-Duenas F.J."/>
            <person name="Martinez A.T."/>
            <person name="Grigoriev I.V."/>
            <person name="Riley R."/>
            <person name="Lipzen A."/>
            <person name="Berrin J.G."/>
            <person name="Master E.R."/>
            <person name="Rosso M.N."/>
        </authorList>
    </citation>
    <scope>NUCLEOTIDE SEQUENCE [LARGE SCALE GENOMIC DNA]</scope>
    <source>
        <strain evidence="2 3">BRFM310</strain>
    </source>
</reference>
<sequence length="550" mass="59985">MMDLHPPPSAEDPACDSHSHRSSSELGLEHVANQEDDGHAETISMDTVRERPLSLELLHADIHSARRSSHHPSTVLAAGTMTPELHSTPIDLPMVASWAGRTRRAVPLPNPETPRPKIRAPDAETAGQVLVFLVRWLFDDPGEAFHGNGVPFGTALQNYVGGKTVVCATTSLHKLLAAANNLDIHMYVSHTLDIMMVTDDSNFRGEGLGPATACGFLALLHMVVLHAGPDPISPFLLRAAIEDRSRAMVADSSFLGVLDPDTYKTLAPWIQHSRMSPWQLEPLSPLGQLLMTANINPLGLSHAPSEAELQGLECALVSEMVLGEKDVATHPDLLAFSQGLHHVLAPGSLLDIAFAGRSSEYLAFMYDRRLHQVAVLLEHLEFRSTAKPTFTMVDAVDDEHAIDDGSWDLIYEERFRTRLCEYLQGCGHPDHPHIVALLDPSVIAAAAGDSLLRGHAFLQLMSGSDLLPVDPGWKLKFHFHHIGQRTGNSTGEPPMPAPLGVHACFYEATVTVDEGLRNLLNEEHQQNGRALAFDAWLHGALLSPDDFSTI</sequence>
<protein>
    <submittedName>
        <fullName evidence="2">Uncharacterized protein</fullName>
    </submittedName>
</protein>
<keyword evidence="3" id="KW-1185">Reference proteome</keyword>
<organism evidence="2 3">
    <name type="scientific">Trametes coccinea (strain BRFM310)</name>
    <name type="common">Pycnoporus coccineus</name>
    <dbReference type="NCBI Taxonomy" id="1353009"/>
    <lineage>
        <taxon>Eukaryota</taxon>
        <taxon>Fungi</taxon>
        <taxon>Dikarya</taxon>
        <taxon>Basidiomycota</taxon>
        <taxon>Agaricomycotina</taxon>
        <taxon>Agaricomycetes</taxon>
        <taxon>Polyporales</taxon>
        <taxon>Polyporaceae</taxon>
        <taxon>Trametes</taxon>
    </lineage>
</organism>
<name>A0A1Y2IW52_TRAC3</name>